<gene>
    <name evidence="6" type="ORF">RD2015_2340</name>
</gene>
<name>A0A0U3N3N6_9BURK</name>
<dbReference type="Pfam" id="PF07655">
    <property type="entry name" value="Secretin_N_2"/>
    <property type="match status" value="1"/>
</dbReference>
<dbReference type="InterPro" id="IPR011514">
    <property type="entry name" value="Secretin_N_2"/>
</dbReference>
<evidence type="ECO:0000256" key="2">
    <source>
        <dbReference type="ARBA" id="ARBA00022729"/>
    </source>
</evidence>
<dbReference type="PANTHER" id="PTHR30332">
    <property type="entry name" value="PROBABLE GENERAL SECRETION PATHWAY PROTEIN D"/>
    <property type="match status" value="1"/>
</dbReference>
<dbReference type="EMBL" id="CP013729">
    <property type="protein sequence ID" value="ALV06811.1"/>
    <property type="molecule type" value="Genomic_DNA"/>
</dbReference>
<evidence type="ECO:0000259" key="5">
    <source>
        <dbReference type="Pfam" id="PF07655"/>
    </source>
</evidence>
<dbReference type="GO" id="GO:0009297">
    <property type="term" value="P:pilus assembly"/>
    <property type="evidence" value="ECO:0007669"/>
    <property type="project" value="InterPro"/>
</dbReference>
<dbReference type="Proteomes" id="UP000060699">
    <property type="component" value="Chromosome"/>
</dbReference>
<reference evidence="6 7" key="1">
    <citation type="submission" date="2015-12" db="EMBL/GenBank/DDBJ databases">
        <title>Complete genome of Roseateles depolymerans KCTC 42856.</title>
        <authorList>
            <person name="Kim K.M."/>
        </authorList>
    </citation>
    <scope>NUCLEOTIDE SEQUENCE [LARGE SCALE GENOMIC DNA]</scope>
    <source>
        <strain evidence="6 7">KCTC 42856</strain>
    </source>
</reference>
<comment type="subcellular location">
    <subcellularLocation>
        <location evidence="1">Membrane</location>
    </subcellularLocation>
</comment>
<evidence type="ECO:0000313" key="6">
    <source>
        <dbReference type="EMBL" id="ALV06811.1"/>
    </source>
</evidence>
<proteinExistence type="predicted"/>
<accession>A0A0U3N3N6</accession>
<dbReference type="InterPro" id="IPR050810">
    <property type="entry name" value="Bact_Secretion_Sys_Channel"/>
</dbReference>
<dbReference type="InterPro" id="IPR004846">
    <property type="entry name" value="T2SS/T3SS_dom"/>
</dbReference>
<dbReference type="RefSeq" id="WP_058935032.1">
    <property type="nucleotide sequence ID" value="NZ_CP013729.1"/>
</dbReference>
<keyword evidence="2" id="KW-0732">Signal</keyword>
<dbReference type="GO" id="GO:0019867">
    <property type="term" value="C:outer membrane"/>
    <property type="evidence" value="ECO:0007669"/>
    <property type="project" value="InterPro"/>
</dbReference>
<dbReference type="PANTHER" id="PTHR30332:SF24">
    <property type="entry name" value="SECRETIN GSPD-RELATED"/>
    <property type="match status" value="1"/>
</dbReference>
<protein>
    <submittedName>
        <fullName evidence="6">Uncharacterized protein</fullName>
    </submittedName>
</protein>
<evidence type="ECO:0000256" key="1">
    <source>
        <dbReference type="ARBA" id="ARBA00004370"/>
    </source>
</evidence>
<dbReference type="STRING" id="76731.RD2015_2340"/>
<feature type="domain" description="Type II/III secretion system secretin-like" evidence="4">
    <location>
        <begin position="422"/>
        <end position="565"/>
    </location>
</feature>
<evidence type="ECO:0000313" key="7">
    <source>
        <dbReference type="Proteomes" id="UP000060699"/>
    </source>
</evidence>
<keyword evidence="3" id="KW-0472">Membrane</keyword>
<keyword evidence="7" id="KW-1185">Reference proteome</keyword>
<dbReference type="Pfam" id="PF00263">
    <property type="entry name" value="Secretin"/>
    <property type="match status" value="1"/>
</dbReference>
<evidence type="ECO:0000256" key="3">
    <source>
        <dbReference type="ARBA" id="ARBA00023136"/>
    </source>
</evidence>
<feature type="domain" description="Secretin N-terminal" evidence="5">
    <location>
        <begin position="260"/>
        <end position="309"/>
    </location>
</feature>
<dbReference type="AlphaFoldDB" id="A0A0U3N3N6"/>
<sequence length="594" mass="62344">MTGGRLAPATVLIQRPRRWPELSPLPGRLALALGCVLSTGCAVQSTHLAQQDYNRDKTRMGQFQTQAREPQRLPTLVQADTLPRFARQSIPLQRASTLPTHIGQVTLRYPGRHSLPIVAELISRLIDIPVIMTPDALASATDFAPGTLIAAEGAPSSAGTAARGTTGATSSSADAVTVVQQAEAAGALSLSLQPRELLNTIELDYSGPLSGLLDLVATRAGLQWEYNGGKIVFSRLITRSILVKALPNGLKTNGSFDIFGGGSKDGGNSGSGNSGGGSSTNAGSLTVDFQTESDYWSGLRDALKGMLSARAHLQVDPRSGLVTVTDALGNVERVEAFLQEVNTSLLRQVVLEVEVLQVDLTDQYSNGINWQAVLGKATGNQLTLTGPQGPGALSGNTPGSLSFLLAPSSSRSSPSRLVADSLQEYGKVSTAYSSVVTTTNRMPVPVGSLQTQSYVRQTTAPVVNGTTGVTTAGSLVPGSISTGLGLMILPVILDSNRVLLQTVMQVSELREIKAFTSGSGSTAQSIQLPNTVSFSSLQRISVPAGQTLVLVGYEREQAQADDSDVIRGLLPISKRGGRSKQGTVILITPRLTDR</sequence>
<dbReference type="PATRIC" id="fig|76731.3.peg.2396"/>
<evidence type="ECO:0000259" key="4">
    <source>
        <dbReference type="Pfam" id="PF00263"/>
    </source>
</evidence>
<dbReference type="KEGG" id="rdp:RD2015_2340"/>
<organism evidence="6 7">
    <name type="scientific">Roseateles depolymerans</name>
    <dbReference type="NCBI Taxonomy" id="76731"/>
    <lineage>
        <taxon>Bacteria</taxon>
        <taxon>Pseudomonadati</taxon>
        <taxon>Pseudomonadota</taxon>
        <taxon>Betaproteobacteria</taxon>
        <taxon>Burkholderiales</taxon>
        <taxon>Sphaerotilaceae</taxon>
        <taxon>Roseateles</taxon>
    </lineage>
</organism>